<organism evidence="4 6">
    <name type="scientific">Geomonas paludis</name>
    <dbReference type="NCBI Taxonomy" id="2740185"/>
    <lineage>
        <taxon>Bacteria</taxon>
        <taxon>Pseudomonadati</taxon>
        <taxon>Thermodesulfobacteriota</taxon>
        <taxon>Desulfuromonadia</taxon>
        <taxon>Geobacterales</taxon>
        <taxon>Geobacteraceae</taxon>
        <taxon>Geomonas</taxon>
    </lineage>
</organism>
<dbReference type="AlphaFoldDB" id="A0A6V8MW80"/>
<feature type="signal peptide" evidence="2">
    <location>
        <begin position="1"/>
        <end position="20"/>
    </location>
</feature>
<dbReference type="InterPro" id="IPR013783">
    <property type="entry name" value="Ig-like_fold"/>
</dbReference>
<feature type="chain" id="PRO_5027737937" evidence="2">
    <location>
        <begin position="21"/>
        <end position="896"/>
    </location>
</feature>
<dbReference type="Pfam" id="PF02494">
    <property type="entry name" value="HYR"/>
    <property type="match status" value="6"/>
</dbReference>
<name>A0A6V8MW80_9BACT</name>
<feature type="domain" description="HYR" evidence="3">
    <location>
        <begin position="629"/>
        <end position="706"/>
    </location>
</feature>
<evidence type="ECO:0000256" key="2">
    <source>
        <dbReference type="SAM" id="SignalP"/>
    </source>
</evidence>
<dbReference type="SUPFAM" id="SSF49299">
    <property type="entry name" value="PKD domain"/>
    <property type="match status" value="1"/>
</dbReference>
<keyword evidence="1" id="KW-0677">Repeat</keyword>
<keyword evidence="2" id="KW-0732">Signal</keyword>
<dbReference type="InterPro" id="IPR035986">
    <property type="entry name" value="PKD_dom_sf"/>
</dbReference>
<evidence type="ECO:0000256" key="1">
    <source>
        <dbReference type="ARBA" id="ARBA00022737"/>
    </source>
</evidence>
<dbReference type="Pfam" id="PF22352">
    <property type="entry name" value="K319L-like_PKD"/>
    <property type="match status" value="2"/>
</dbReference>
<dbReference type="EMBL" id="CP096574">
    <property type="protein sequence ID" value="UPU34450.1"/>
    <property type="molecule type" value="Genomic_DNA"/>
</dbReference>
<feature type="domain" description="HYR" evidence="3">
    <location>
        <begin position="320"/>
        <end position="402"/>
    </location>
</feature>
<evidence type="ECO:0000259" key="3">
    <source>
        <dbReference type="PROSITE" id="PS50825"/>
    </source>
</evidence>
<reference evidence="6" key="1">
    <citation type="submission" date="2020-06" db="EMBL/GenBank/DDBJ databases">
        <title>Draft genomic sequecing of Geomonas sp. Red736.</title>
        <authorList>
            <person name="Itoh H."/>
            <person name="Xu Z.X."/>
            <person name="Ushijima N."/>
            <person name="Masuda Y."/>
            <person name="Shiratori Y."/>
            <person name="Senoo K."/>
        </authorList>
    </citation>
    <scope>NUCLEOTIDE SEQUENCE [LARGE SCALE GENOMIC DNA]</scope>
    <source>
        <strain evidence="6">Red736</strain>
    </source>
</reference>
<dbReference type="EMBL" id="BLXY01000003">
    <property type="protein sequence ID" value="GFO64438.1"/>
    <property type="molecule type" value="Genomic_DNA"/>
</dbReference>
<evidence type="ECO:0000313" key="5">
    <source>
        <dbReference type="EMBL" id="UPU34450.1"/>
    </source>
</evidence>
<keyword evidence="7" id="KW-1185">Reference proteome</keyword>
<dbReference type="NCBIfam" id="NF038114">
    <property type="entry name" value="rightmost"/>
    <property type="match status" value="1"/>
</dbReference>
<evidence type="ECO:0000313" key="7">
    <source>
        <dbReference type="Proteomes" id="UP000831485"/>
    </source>
</evidence>
<dbReference type="PROSITE" id="PS50825">
    <property type="entry name" value="HYR"/>
    <property type="match status" value="3"/>
</dbReference>
<reference evidence="4" key="2">
    <citation type="journal article" date="2021" name="Int. J. Syst. Evol. Microbiol.">
        <title>Geomonas silvestris sp. nov., Geomonas paludis sp. nov. and Geomonas limicola sp. nov., isolated from terrestrial environments, and emended description of the genus Geomonas.</title>
        <authorList>
            <person name="Itoh H."/>
            <person name="Xu Z."/>
            <person name="Masuda Y."/>
            <person name="Ushijima N."/>
            <person name="Hayakawa C."/>
            <person name="Shiratori Y."/>
            <person name="Senoo K."/>
        </authorList>
    </citation>
    <scope>NUCLEOTIDE SEQUENCE</scope>
    <source>
        <strain evidence="4">Red736</strain>
    </source>
</reference>
<dbReference type="Gene3D" id="2.60.40.10">
    <property type="entry name" value="Immunoglobulins"/>
    <property type="match status" value="3"/>
</dbReference>
<dbReference type="RefSeq" id="WP_183347506.1">
    <property type="nucleotide sequence ID" value="NZ_BLXY01000003.1"/>
</dbReference>
<dbReference type="PANTHER" id="PTHR24273">
    <property type="entry name" value="FI04643P-RELATED"/>
    <property type="match status" value="1"/>
</dbReference>
<reference evidence="5" key="3">
    <citation type="submission" date="2022-04" db="EMBL/GenBank/DDBJ databases">
        <authorList>
            <person name="Liu G."/>
        </authorList>
    </citation>
    <scope>NUCLEOTIDE SEQUENCE</scope>
    <source>
        <strain evidence="5">RG22</strain>
    </source>
</reference>
<evidence type="ECO:0000313" key="6">
    <source>
        <dbReference type="Proteomes" id="UP000568888"/>
    </source>
</evidence>
<accession>A0A6V8MW80</accession>
<protein>
    <submittedName>
        <fullName evidence="5">HYR domain-containing protein</fullName>
    </submittedName>
</protein>
<evidence type="ECO:0000313" key="4">
    <source>
        <dbReference type="EMBL" id="GFO64438.1"/>
    </source>
</evidence>
<dbReference type="InterPro" id="IPR003410">
    <property type="entry name" value="HYR_dom"/>
</dbReference>
<dbReference type="Proteomes" id="UP000831485">
    <property type="component" value="Chromosome"/>
</dbReference>
<gene>
    <name evidence="4" type="ORF">GMPD_23570</name>
    <name evidence="5" type="ORF">M1B72_13425</name>
</gene>
<sequence>MRRELLSAMVWLLMASPVLAAPPACNVDPQISPANQGVPEKDSSGVPTLVKLNGKSSKDDATFLWEQTAGPAVTLDDPTAAQPKFSVPEVGPSGATLTFKLTVTGCSPLQSKSLTTNVVVANVVTNRPPVASASYAPSQVYEGTTVTLDGSTSSDPDGDNLTYTWSQLTGPGVTLTADGAKASFTAPTDVPFPNGTSLSFQLAVSDGSLESSTEQIVNVLWVNDPPKAALSCPQTVNEGAQLTLDGSGSTDGDNGIASYNWSQALGTPNADLPSYDEGTAKTLSFAAPHLDSLNDTMTFKLLVTDAGALTDSKQCSVKVLDVTAPVLANLSSDITAEATSADGAEVGFTLPSAKDNVDGDLTVTCTPGSGATFPLGASTVTCSASDAAQNGASGNFSITVQDTTAPAVTAPPAVVAEATAPESPVAIGTASATDAVGVKEITSDAPALYPVGTTTVTWFASDNAGNVGNAKQSVTVQDTTAPVVTAPATVVVEATAPNSPVSIGTATATDAVGVKEITSDAPALYPVGTTVVTWFASDAAGNIGSAKQNVTVQDTTAPVVTAPAAVVVEATAPNSPVTIGTASATDAVGVKEITSDAPALYPVGTTVVTWTARDEAGNASTAKQSVTVKDTTAPVVTPPAAVTVEATGPTTSVATGSANASDAVGVISLTSDAPSVFPVGTTTVTWTAKDAAGNTGTATQSITVKDTTAPKLEGVPKGLTLITGQAATYEPTATDLVDGNVPVSCTPASSSSFALGTTSVTCSAKDNHGNGASARFDVNVQYGFNGLLAPYDANKAYKIKSAIPLKWQFTNSTGTVLASAGAQPVVIIYQVSNGSDFGDAITLDDAGASGLQYDSLTNTWQFNWKTTGQATGTYNVYIQSNLTGQKTGPFPIKLAK</sequence>
<feature type="domain" description="HYR" evidence="3">
    <location>
        <begin position="477"/>
        <end position="554"/>
    </location>
</feature>
<proteinExistence type="predicted"/>
<dbReference type="PANTHER" id="PTHR24273:SF32">
    <property type="entry name" value="HYALIN"/>
    <property type="match status" value="1"/>
</dbReference>
<dbReference type="Proteomes" id="UP000568888">
    <property type="component" value="Unassembled WGS sequence"/>
</dbReference>